<protein>
    <submittedName>
        <fullName evidence="6">LysR family transcriptional regulator</fullName>
    </submittedName>
</protein>
<dbReference type="InterPro" id="IPR036390">
    <property type="entry name" value="WH_DNA-bd_sf"/>
</dbReference>
<evidence type="ECO:0000256" key="1">
    <source>
        <dbReference type="ARBA" id="ARBA00009437"/>
    </source>
</evidence>
<dbReference type="InterPro" id="IPR036388">
    <property type="entry name" value="WH-like_DNA-bd_sf"/>
</dbReference>
<dbReference type="EMBL" id="BMMP01000023">
    <property type="protein sequence ID" value="GGO57188.1"/>
    <property type="molecule type" value="Genomic_DNA"/>
</dbReference>
<dbReference type="Gene3D" id="3.40.190.10">
    <property type="entry name" value="Periplasmic binding protein-like II"/>
    <property type="match status" value="2"/>
</dbReference>
<evidence type="ECO:0000256" key="2">
    <source>
        <dbReference type="ARBA" id="ARBA00023015"/>
    </source>
</evidence>
<evidence type="ECO:0000259" key="5">
    <source>
        <dbReference type="PROSITE" id="PS50931"/>
    </source>
</evidence>
<organism evidence="6 7">
    <name type="scientific">Streptomyces daqingensis</name>
    <dbReference type="NCBI Taxonomy" id="1472640"/>
    <lineage>
        <taxon>Bacteria</taxon>
        <taxon>Bacillati</taxon>
        <taxon>Actinomycetota</taxon>
        <taxon>Actinomycetes</taxon>
        <taxon>Kitasatosporales</taxon>
        <taxon>Streptomycetaceae</taxon>
        <taxon>Streptomyces</taxon>
    </lineage>
</organism>
<dbReference type="InterPro" id="IPR000847">
    <property type="entry name" value="LysR_HTH_N"/>
</dbReference>
<gene>
    <name evidence="6" type="ORF">GCM10012287_52490</name>
</gene>
<proteinExistence type="inferred from homology"/>
<keyword evidence="4" id="KW-0804">Transcription</keyword>
<dbReference type="PANTHER" id="PTHR30346">
    <property type="entry name" value="TRANSCRIPTIONAL DUAL REGULATOR HCAR-RELATED"/>
    <property type="match status" value="1"/>
</dbReference>
<dbReference type="SUPFAM" id="SSF53850">
    <property type="entry name" value="Periplasmic binding protein-like II"/>
    <property type="match status" value="1"/>
</dbReference>
<dbReference type="Gene3D" id="1.10.10.10">
    <property type="entry name" value="Winged helix-like DNA-binding domain superfamily/Winged helix DNA-binding domain"/>
    <property type="match status" value="1"/>
</dbReference>
<feature type="domain" description="HTH lysR-type" evidence="5">
    <location>
        <begin position="1"/>
        <end position="56"/>
    </location>
</feature>
<sequence length="307" mass="32468">MDPRLLKTFSAVITHGSFSDAARELGYTQSAVSQQIASLEGELGVELVCRRPVGPTEAGARLMDHVASILLRINAARAEVQRVKGGTTGRLNVGICPLAATAHALRIIGEVARRAGAHELTVRTLPRQAVAEDVATGKLDLGLVDGFALPEDPLRPPRGAGLRGVPVCREPVVVALPPHHPLAHRTDLRLADLIDARWIDAPGVSAPLADLCAVVGDSPHLRVALRYDGHDVRTYTELLAGGQGLGLLPRFALAGRQDLVGIPLTQPELSHRVEALRVTGGPPVVDDLVASLTEPVEPVGTETQPRS</sequence>
<dbReference type="PRINTS" id="PR00039">
    <property type="entry name" value="HTHLYSR"/>
</dbReference>
<evidence type="ECO:0000313" key="6">
    <source>
        <dbReference type="EMBL" id="GGO57188.1"/>
    </source>
</evidence>
<comment type="caution">
    <text evidence="6">The sequence shown here is derived from an EMBL/GenBank/DDBJ whole genome shotgun (WGS) entry which is preliminary data.</text>
</comment>
<dbReference type="Pfam" id="PF00126">
    <property type="entry name" value="HTH_1"/>
    <property type="match status" value="1"/>
</dbReference>
<comment type="similarity">
    <text evidence="1">Belongs to the LysR transcriptional regulatory family.</text>
</comment>
<dbReference type="PROSITE" id="PS50931">
    <property type="entry name" value="HTH_LYSR"/>
    <property type="match status" value="1"/>
</dbReference>
<dbReference type="PANTHER" id="PTHR30346:SF29">
    <property type="entry name" value="LYSR SUBSTRATE-BINDING"/>
    <property type="match status" value="1"/>
</dbReference>
<keyword evidence="7" id="KW-1185">Reference proteome</keyword>
<dbReference type="Pfam" id="PF03466">
    <property type="entry name" value="LysR_substrate"/>
    <property type="match status" value="1"/>
</dbReference>
<reference evidence="7" key="1">
    <citation type="journal article" date="2019" name="Int. J. Syst. Evol. Microbiol.">
        <title>The Global Catalogue of Microorganisms (GCM) 10K type strain sequencing project: providing services to taxonomists for standard genome sequencing and annotation.</title>
        <authorList>
            <consortium name="The Broad Institute Genomics Platform"/>
            <consortium name="The Broad Institute Genome Sequencing Center for Infectious Disease"/>
            <person name="Wu L."/>
            <person name="Ma J."/>
        </authorList>
    </citation>
    <scope>NUCLEOTIDE SEQUENCE [LARGE SCALE GENOMIC DNA]</scope>
    <source>
        <strain evidence="7">CGMCC 4.7178</strain>
    </source>
</reference>
<dbReference type="Proteomes" id="UP000631535">
    <property type="component" value="Unassembled WGS sequence"/>
</dbReference>
<dbReference type="SUPFAM" id="SSF46785">
    <property type="entry name" value="Winged helix' DNA-binding domain"/>
    <property type="match status" value="1"/>
</dbReference>
<keyword evidence="3" id="KW-0238">DNA-binding</keyword>
<evidence type="ECO:0000313" key="7">
    <source>
        <dbReference type="Proteomes" id="UP000631535"/>
    </source>
</evidence>
<dbReference type="RefSeq" id="WP_189039671.1">
    <property type="nucleotide sequence ID" value="NZ_BMMP01000023.1"/>
</dbReference>
<keyword evidence="2" id="KW-0805">Transcription regulation</keyword>
<dbReference type="InterPro" id="IPR005119">
    <property type="entry name" value="LysR_subst-bd"/>
</dbReference>
<name>A0ABQ2MRI8_9ACTN</name>
<evidence type="ECO:0000256" key="3">
    <source>
        <dbReference type="ARBA" id="ARBA00023125"/>
    </source>
</evidence>
<accession>A0ABQ2MRI8</accession>
<evidence type="ECO:0000256" key="4">
    <source>
        <dbReference type="ARBA" id="ARBA00023163"/>
    </source>
</evidence>